<accession>A0AAF5Q2U5</accession>
<protein>
    <submittedName>
        <fullName evidence="2">Uncharacterized protein</fullName>
    </submittedName>
</protein>
<evidence type="ECO:0000313" key="1">
    <source>
        <dbReference type="Proteomes" id="UP000093561"/>
    </source>
</evidence>
<reference evidence="1" key="1">
    <citation type="submission" date="2015-03" db="EMBL/GenBank/DDBJ databases">
        <title>Wuchereria bancrofti Genome Sequencing Papua New Guinea Strain.</title>
        <authorList>
            <person name="Small S.T."/>
            <person name="Serre D."/>
            <person name="Zimmerman P.A."/>
        </authorList>
    </citation>
    <scope>NUCLEOTIDE SEQUENCE [LARGE SCALE GENOMIC DNA]</scope>
    <source>
        <strain evidence="1">pt0022</strain>
    </source>
</reference>
<reference evidence="2" key="3">
    <citation type="submission" date="2024-02" db="UniProtKB">
        <authorList>
            <consortium name="WormBaseParasite"/>
        </authorList>
    </citation>
    <scope>IDENTIFICATION</scope>
    <source>
        <strain evidence="2">pt0022</strain>
    </source>
</reference>
<dbReference type="Proteomes" id="UP000093561">
    <property type="component" value="Unassembled WGS sequence"/>
</dbReference>
<sequence length="163" mass="18534">MLSVEIVHQYQKFEYREITSRTCKAVLYGPKWIYVPLEVQLTMSLKVTNNTNTCFRSRTTVIRMHAHSIIYQTKNVCYYVSCNVRKHMSRRASGKEYSQIPASEISSTTAPLSAIALQIATVCALNNACNLNLQSILVIQHAKCNVPMFADNLRCTVLSIFTY</sequence>
<proteinExistence type="predicted"/>
<dbReference type="WBParaSite" id="mrna-Wban_09271">
    <property type="protein sequence ID" value="mrna-Wban_09271"/>
    <property type="gene ID" value="Wban_09271"/>
</dbReference>
<reference evidence="1" key="2">
    <citation type="journal article" date="2016" name="Mol. Ecol.">
        <title>Population genomics of the filarial nematode parasite Wuchereria bancrofti from mosquitoes.</title>
        <authorList>
            <person name="Small S.T."/>
            <person name="Reimer L.J."/>
            <person name="Tisch D.J."/>
            <person name="King C.L."/>
            <person name="Christensen B.M."/>
            <person name="Siba P.M."/>
            <person name="Kazura J.W."/>
            <person name="Serre D."/>
            <person name="Zimmerman P.A."/>
        </authorList>
    </citation>
    <scope>NUCLEOTIDE SEQUENCE</scope>
    <source>
        <strain evidence="1">pt0022</strain>
    </source>
</reference>
<evidence type="ECO:0000313" key="2">
    <source>
        <dbReference type="WBParaSite" id="mrna-Wban_09271"/>
    </source>
</evidence>
<dbReference type="AlphaFoldDB" id="A0AAF5Q2U5"/>
<name>A0AAF5Q2U5_WUCBA</name>
<organism evidence="1 2">
    <name type="scientific">Wuchereria bancrofti</name>
    <dbReference type="NCBI Taxonomy" id="6293"/>
    <lineage>
        <taxon>Eukaryota</taxon>
        <taxon>Metazoa</taxon>
        <taxon>Ecdysozoa</taxon>
        <taxon>Nematoda</taxon>
        <taxon>Chromadorea</taxon>
        <taxon>Rhabditida</taxon>
        <taxon>Spirurina</taxon>
        <taxon>Spiruromorpha</taxon>
        <taxon>Filarioidea</taxon>
        <taxon>Onchocercidae</taxon>
        <taxon>Wuchereria</taxon>
    </lineage>
</organism>